<protein>
    <submittedName>
        <fullName evidence="2">Uncharacterized protein</fullName>
    </submittedName>
</protein>
<evidence type="ECO:0000313" key="2">
    <source>
        <dbReference type="EMBL" id="TEY87467.1"/>
    </source>
</evidence>
<proteinExistence type="predicted"/>
<sequence>MKGSLWQLEPLGSHGTEDIETAERKFRFAVFFGIDEHLPENSASHLYLRNPSFSSMGYAFNLKELASAQSGGLCFYNAVSKRAGEKPLDWPQHTRKEFNAEKNDAKGSRKST</sequence>
<reference evidence="2 3" key="1">
    <citation type="submission" date="2017-11" db="EMBL/GenBank/DDBJ databases">
        <title>Comparative genomics of Botrytis spp.</title>
        <authorList>
            <person name="Valero-Jimenez C.A."/>
            <person name="Tapia P."/>
            <person name="Veloso J."/>
            <person name="Silva-Moreno E."/>
            <person name="Staats M."/>
            <person name="Valdes J.H."/>
            <person name="Van Kan J.A.L."/>
        </authorList>
    </citation>
    <scope>NUCLEOTIDE SEQUENCE [LARGE SCALE GENOMIC DNA]</scope>
    <source>
        <strain evidence="2 3">MUCL2830</strain>
    </source>
</reference>
<dbReference type="EMBL" id="PHWZ01000002">
    <property type="protein sequence ID" value="TEY87467.1"/>
    <property type="molecule type" value="Genomic_DNA"/>
</dbReference>
<organism evidence="2 3">
    <name type="scientific">Botryotinia calthae</name>
    <dbReference type="NCBI Taxonomy" id="38488"/>
    <lineage>
        <taxon>Eukaryota</taxon>
        <taxon>Fungi</taxon>
        <taxon>Dikarya</taxon>
        <taxon>Ascomycota</taxon>
        <taxon>Pezizomycotina</taxon>
        <taxon>Leotiomycetes</taxon>
        <taxon>Helotiales</taxon>
        <taxon>Sclerotiniaceae</taxon>
        <taxon>Botryotinia</taxon>
    </lineage>
</organism>
<accession>A0A4Y8DI28</accession>
<name>A0A4Y8DI28_9HELO</name>
<feature type="region of interest" description="Disordered" evidence="1">
    <location>
        <begin position="87"/>
        <end position="112"/>
    </location>
</feature>
<dbReference type="AlphaFoldDB" id="A0A4Y8DI28"/>
<dbReference type="Proteomes" id="UP000297299">
    <property type="component" value="Unassembled WGS sequence"/>
</dbReference>
<keyword evidence="3" id="KW-1185">Reference proteome</keyword>
<evidence type="ECO:0000256" key="1">
    <source>
        <dbReference type="SAM" id="MobiDB-lite"/>
    </source>
</evidence>
<comment type="caution">
    <text evidence="2">The sequence shown here is derived from an EMBL/GenBank/DDBJ whole genome shotgun (WGS) entry which is preliminary data.</text>
</comment>
<evidence type="ECO:0000313" key="3">
    <source>
        <dbReference type="Proteomes" id="UP000297299"/>
    </source>
</evidence>
<gene>
    <name evidence="2" type="ORF">BOTCAL_0002g00760</name>
</gene>